<dbReference type="SUPFAM" id="SSF48452">
    <property type="entry name" value="TPR-like"/>
    <property type="match status" value="2"/>
</dbReference>
<dbReference type="EMBL" id="JANBQF010000427">
    <property type="protein sequence ID" value="KAJ2001266.1"/>
    <property type="molecule type" value="Genomic_DNA"/>
</dbReference>
<dbReference type="PANTHER" id="PTHR12558">
    <property type="entry name" value="CELL DIVISION CYCLE 16,23,27"/>
    <property type="match status" value="1"/>
</dbReference>
<evidence type="ECO:0000256" key="5">
    <source>
        <dbReference type="SAM" id="MobiDB-lite"/>
    </source>
</evidence>
<dbReference type="PROSITE" id="PS50005">
    <property type="entry name" value="TPR"/>
    <property type="match status" value="2"/>
</dbReference>
<feature type="repeat" description="TPR" evidence="4">
    <location>
        <begin position="664"/>
        <end position="697"/>
    </location>
</feature>
<comment type="caution">
    <text evidence="6">The sequence shown here is derived from an EMBL/GenBank/DDBJ whole genome shotgun (WGS) entry which is preliminary data.</text>
</comment>
<evidence type="ECO:0000256" key="1">
    <source>
        <dbReference type="ARBA" id="ARBA00022737"/>
    </source>
</evidence>
<proteinExistence type="inferred from homology"/>
<accession>A0A9W8BGM8</accession>
<dbReference type="GO" id="GO:0005680">
    <property type="term" value="C:anaphase-promoting complex"/>
    <property type="evidence" value="ECO:0007669"/>
    <property type="project" value="TreeGrafter"/>
</dbReference>
<feature type="region of interest" description="Disordered" evidence="5">
    <location>
        <begin position="347"/>
        <end position="461"/>
    </location>
</feature>
<dbReference type="GO" id="GO:0051301">
    <property type="term" value="P:cell division"/>
    <property type="evidence" value="ECO:0007669"/>
    <property type="project" value="TreeGrafter"/>
</dbReference>
<dbReference type="SMART" id="SM00028">
    <property type="entry name" value="TPR"/>
    <property type="match status" value="5"/>
</dbReference>
<keyword evidence="7" id="KW-1185">Reference proteome</keyword>
<organism evidence="6 7">
    <name type="scientific">Coemansia thaxteri</name>
    <dbReference type="NCBI Taxonomy" id="2663907"/>
    <lineage>
        <taxon>Eukaryota</taxon>
        <taxon>Fungi</taxon>
        <taxon>Fungi incertae sedis</taxon>
        <taxon>Zoopagomycota</taxon>
        <taxon>Kickxellomycotina</taxon>
        <taxon>Kickxellomycetes</taxon>
        <taxon>Kickxellales</taxon>
        <taxon>Kickxellaceae</taxon>
        <taxon>Coemansia</taxon>
    </lineage>
</organism>
<dbReference type="GO" id="GO:0031145">
    <property type="term" value="P:anaphase-promoting complex-dependent catabolic process"/>
    <property type="evidence" value="ECO:0007669"/>
    <property type="project" value="TreeGrafter"/>
</dbReference>
<dbReference type="PROSITE" id="PS50293">
    <property type="entry name" value="TPR_REGION"/>
    <property type="match status" value="1"/>
</dbReference>
<dbReference type="OrthoDB" id="10248520at2759"/>
<keyword evidence="2 4" id="KW-0802">TPR repeat</keyword>
<dbReference type="Pfam" id="PF07719">
    <property type="entry name" value="TPR_2"/>
    <property type="match status" value="1"/>
</dbReference>
<evidence type="ECO:0000313" key="6">
    <source>
        <dbReference type="EMBL" id="KAJ2001266.1"/>
    </source>
</evidence>
<sequence length="901" mass="97967">MLGQTADTHNRQQVSRAGGRKSAAAIGGTRSTVAEKQRVTAALSQTRQDSTALPELAREEARITSEEAWLIRPQTEVTRQYYEALIMRGVSLLQPHTVLWAAEAYHAWYHSSPVDVAGSILYKTLGQHGGLADRGSDDASDDGYDIRSVYWLALCYWHIGEMSTVYALLGPIALETEDIIERCDSEPELGLDCSLQHGAGESSKLRSKKALVCGLWLLAMSCTRLEKWQEAEDHLETLSGILRLMYLPDELGNSSGADIKMAVRRDGSLYAVPTQSDVSDLLGMVCMRTNRVAQSEAHSLDTLRRNQLQWSACRRLCDLGNATALSRALALDLDRVVPDRSVVPDRIASERTAQRQPTAERTPAPVHRLTMGISTQLRQAGRVGPAEVPGSSARARTRTAASSSGASSLARAMLGQRSGNASGAETSGAARPLASKTPARSEAPIGSDKKRTRNGAAVRTPAAAVITKSADRLAQTHMDRSALAHVHGLVLRSAAALVNIDGFAKLAAAQQNSAWGLCVLGRLCFEAGQLPEAAQAFGAAHSLAPYRVRDMDIYSTVLWHMKRSEALAQLAHTLVAAARAWSPEAWVAVANCFSLDGDHAAALRSLTRGIQLHRAPCMPRSDSGGATGLAYTHALVGHESVACDDLDRAQLAFRTALRTDARHYNAWYGLGTVYLRLSNFDLAEYHFNRALALNPHNPLLLQSAASLLEARADYPRALAVYDRVERMLTPAHHAANFVAFKRARLLVVLEHYAAAAAVLEFLLPRCPREFNVPFLLGQTYAKLHRFREAAACLTKALDIAPENAHSVREAFDALYLEDSEDVEESPDSSNLTDSFSMSTSLAAAAAMPNLLSPSSPTTAESPYFESPSIYAARRGRAEWSRDWQSLNSADDRVARAFDFDI</sequence>
<evidence type="ECO:0000256" key="3">
    <source>
        <dbReference type="ARBA" id="ARBA00038210"/>
    </source>
</evidence>
<dbReference type="PANTHER" id="PTHR12558:SF13">
    <property type="entry name" value="CELL DIVISION CYCLE PROTEIN 27 HOMOLOG"/>
    <property type="match status" value="1"/>
</dbReference>
<dbReference type="AlphaFoldDB" id="A0A9W8BGM8"/>
<dbReference type="GO" id="GO:0016567">
    <property type="term" value="P:protein ubiquitination"/>
    <property type="evidence" value="ECO:0007669"/>
    <property type="project" value="TreeGrafter"/>
</dbReference>
<feature type="region of interest" description="Disordered" evidence="5">
    <location>
        <begin position="1"/>
        <end position="31"/>
    </location>
</feature>
<dbReference type="InterPro" id="IPR013105">
    <property type="entry name" value="TPR_2"/>
</dbReference>
<protein>
    <submittedName>
        <fullName evidence="6">Anaphase-promoting complex subunit cdc27</fullName>
    </submittedName>
</protein>
<dbReference type="GO" id="GO:0005737">
    <property type="term" value="C:cytoplasm"/>
    <property type="evidence" value="ECO:0007669"/>
    <property type="project" value="TreeGrafter"/>
</dbReference>
<dbReference type="Pfam" id="PF13432">
    <property type="entry name" value="TPR_16"/>
    <property type="match status" value="1"/>
</dbReference>
<keyword evidence="1" id="KW-0677">Repeat</keyword>
<reference evidence="6" key="1">
    <citation type="submission" date="2022-07" db="EMBL/GenBank/DDBJ databases">
        <title>Phylogenomic reconstructions and comparative analyses of Kickxellomycotina fungi.</title>
        <authorList>
            <person name="Reynolds N.K."/>
            <person name="Stajich J.E."/>
            <person name="Barry K."/>
            <person name="Grigoriev I.V."/>
            <person name="Crous P."/>
            <person name="Smith M.E."/>
        </authorList>
    </citation>
    <scope>NUCLEOTIDE SEQUENCE</scope>
    <source>
        <strain evidence="6">IMI 214461</strain>
    </source>
</reference>
<evidence type="ECO:0000313" key="7">
    <source>
        <dbReference type="Proteomes" id="UP001150907"/>
    </source>
</evidence>
<feature type="repeat" description="TPR" evidence="4">
    <location>
        <begin position="770"/>
        <end position="803"/>
    </location>
</feature>
<evidence type="ECO:0000256" key="2">
    <source>
        <dbReference type="ARBA" id="ARBA00022803"/>
    </source>
</evidence>
<dbReference type="GO" id="GO:0007091">
    <property type="term" value="P:metaphase/anaphase transition of mitotic cell cycle"/>
    <property type="evidence" value="ECO:0007669"/>
    <property type="project" value="TreeGrafter"/>
</dbReference>
<dbReference type="InterPro" id="IPR011990">
    <property type="entry name" value="TPR-like_helical_dom_sf"/>
</dbReference>
<feature type="compositionally biased region" description="Polar residues" evidence="5">
    <location>
        <begin position="1"/>
        <end position="15"/>
    </location>
</feature>
<dbReference type="Proteomes" id="UP001150907">
    <property type="component" value="Unassembled WGS sequence"/>
</dbReference>
<gene>
    <name evidence="6" type="primary">CDC27</name>
    <name evidence="6" type="ORF">H4R26_004223</name>
</gene>
<dbReference type="Gene3D" id="1.25.40.10">
    <property type="entry name" value="Tetratricopeptide repeat domain"/>
    <property type="match status" value="4"/>
</dbReference>
<comment type="similarity">
    <text evidence="3">Belongs to the APC3/CDC27 family.</text>
</comment>
<feature type="compositionally biased region" description="Low complexity" evidence="5">
    <location>
        <begin position="390"/>
        <end position="412"/>
    </location>
</feature>
<evidence type="ECO:0000256" key="4">
    <source>
        <dbReference type="PROSITE-ProRule" id="PRU00339"/>
    </source>
</evidence>
<name>A0A9W8BGM8_9FUNG</name>
<dbReference type="InterPro" id="IPR019734">
    <property type="entry name" value="TPR_rpt"/>
</dbReference>